<proteinExistence type="predicted"/>
<dbReference type="InterPro" id="IPR023213">
    <property type="entry name" value="CAT-like_dom_sf"/>
</dbReference>
<accession>A0A7T7BNT9</accession>
<dbReference type="VEuPathDB" id="FungiDB:PDIP_39910"/>
<keyword evidence="2" id="KW-0012">Acyltransferase</keyword>
<dbReference type="InterPro" id="IPR051283">
    <property type="entry name" value="Sec_Metabolite_Acyltrans"/>
</dbReference>
<reference evidence="3 4" key="1">
    <citation type="submission" date="2020-08" db="EMBL/GenBank/DDBJ databases">
        <title>The completed genome sequence of the pathogenic ascomycete fungus Penicillium digitatum.</title>
        <authorList>
            <person name="Wang M."/>
        </authorList>
    </citation>
    <scope>NUCLEOTIDE SEQUENCE [LARGE SCALE GENOMIC DNA]</scope>
    <source>
        <strain evidence="3 4">PdW03</strain>
    </source>
</reference>
<evidence type="ECO:0000313" key="3">
    <source>
        <dbReference type="EMBL" id="QQK46640.1"/>
    </source>
</evidence>
<dbReference type="GeneID" id="26232309"/>
<evidence type="ECO:0000313" key="4">
    <source>
        <dbReference type="Proteomes" id="UP000595662"/>
    </source>
</evidence>
<protein>
    <submittedName>
        <fullName evidence="3">Transferase family protein</fullName>
    </submittedName>
</protein>
<dbReference type="Proteomes" id="UP000595662">
    <property type="component" value="Chromosome 5"/>
</dbReference>
<organism evidence="3 4">
    <name type="scientific">Penicillium digitatum</name>
    <name type="common">Green mold</name>
    <dbReference type="NCBI Taxonomy" id="36651"/>
    <lineage>
        <taxon>Eukaryota</taxon>
        <taxon>Fungi</taxon>
        <taxon>Dikarya</taxon>
        <taxon>Ascomycota</taxon>
        <taxon>Pezizomycotina</taxon>
        <taxon>Eurotiomycetes</taxon>
        <taxon>Eurotiomycetidae</taxon>
        <taxon>Eurotiales</taxon>
        <taxon>Aspergillaceae</taxon>
        <taxon>Penicillium</taxon>
    </lineage>
</organism>
<dbReference type="PANTHER" id="PTHR31896">
    <property type="entry name" value="FAMILY REGULATORY PROTEIN, PUTATIVE (AFU_ORTHOLOGUE AFUA_3G14730)-RELATED"/>
    <property type="match status" value="1"/>
</dbReference>
<dbReference type="Pfam" id="PF02458">
    <property type="entry name" value="Transferase"/>
    <property type="match status" value="1"/>
</dbReference>
<evidence type="ECO:0000256" key="2">
    <source>
        <dbReference type="ARBA" id="ARBA00023315"/>
    </source>
</evidence>
<sequence>MTVPETPNKSVRTFEPFYLTCLDHTVGPVFMNFFLSFRKNTEECLIAINQGVSGLVERLPILAGDVIQTTSPDGRKNVMQIVPSSTLIHEVPMVSIKHHPHHVIPNKNLQIKATTSRTEKFASLDDSYVPPVSLLPISPGPRPVFRLQVNVLADGLVLAVGFHHSVFDATGAGRLIEKLAERCRDPGSQNLTPTSELKEEIYLRRLVDDAGMLTARSSCRDKEESQDCKIEAPTAESDWVMPKLDVYSFHFAAATIAQLKTACSGVLSDLQSRQHDDDVRPVDDSRNPKQKFISTNDILTALVALDMYKARTHQMKDAQTDKTAEMVMIVDLRKRFASLPSTYLGNSVSIIRANAHPHSVLPKPAVSISKRHQHPTIANAALLEITALALQIRQKLALIDDPSVRRDLARLMRKQDWSQMGTHLPNMMVSSWRQLKVYGLDFGPALGQIVEFNPQATLVDGFCIIQPERASESGEKSGWEAYVTLQSDAMGSFLQNGTFSTLSQDKVARYVS</sequence>
<dbReference type="OMA" id="DEHTRIC"/>
<dbReference type="EMBL" id="CP060778">
    <property type="protein sequence ID" value="QQK46640.1"/>
    <property type="molecule type" value="Genomic_DNA"/>
</dbReference>
<dbReference type="PANTHER" id="PTHR31896:SF64">
    <property type="entry name" value="TRICHOTHECENE 3-O-ACETYLTRANSFERASE"/>
    <property type="match status" value="1"/>
</dbReference>
<dbReference type="RefSeq" id="XP_014534982.1">
    <property type="nucleotide sequence ID" value="XM_014679496.1"/>
</dbReference>
<dbReference type="Gene3D" id="3.30.559.10">
    <property type="entry name" value="Chloramphenicol acetyltransferase-like domain"/>
    <property type="match status" value="2"/>
</dbReference>
<dbReference type="AlphaFoldDB" id="A0A7T7BNT9"/>
<name>A0A7T7BNT9_PENDI</name>
<dbReference type="GO" id="GO:0016746">
    <property type="term" value="F:acyltransferase activity"/>
    <property type="evidence" value="ECO:0007669"/>
    <property type="project" value="UniProtKB-KW"/>
</dbReference>
<dbReference type="KEGG" id="pdp:PDIP_39910"/>
<evidence type="ECO:0000256" key="1">
    <source>
        <dbReference type="ARBA" id="ARBA00022679"/>
    </source>
</evidence>
<keyword evidence="1 3" id="KW-0808">Transferase</keyword>
<gene>
    <name evidence="3" type="ORF">Pdw03_1538</name>
</gene>